<gene>
    <name evidence="1" type="ORF">PHYBLDRAFT_68274</name>
</gene>
<dbReference type="AlphaFoldDB" id="A0A162NC43"/>
<accession>A0A162NC43</accession>
<dbReference type="Proteomes" id="UP000077315">
    <property type="component" value="Unassembled WGS sequence"/>
</dbReference>
<name>A0A162NC43_PHYB8</name>
<sequence length="195" mass="22566">MLYDIVSDARDFSSEGLNFGICTQIQPPPFHSHRKRFCKYFSTSHSKFSQSNEQFAKYRQNKCFGAFATVRELGTYTRVAQSECNYLLRLSLYSRLAESQAVCLNGTDINGFECPDITGLFTLKKPFAYYTCSWCISKLPRLLLSPFRKDIEKHVGYFWYKGARRVLCVGAKKSDNDNRNNKRRFLFSLAIYGQS</sequence>
<dbReference type="GeneID" id="29002827"/>
<evidence type="ECO:0000313" key="1">
    <source>
        <dbReference type="EMBL" id="OAD67904.1"/>
    </source>
</evidence>
<organism evidence="1 2">
    <name type="scientific">Phycomyces blakesleeanus (strain ATCC 8743b / DSM 1359 / FGSC 10004 / NBRC 33097 / NRRL 1555)</name>
    <dbReference type="NCBI Taxonomy" id="763407"/>
    <lineage>
        <taxon>Eukaryota</taxon>
        <taxon>Fungi</taxon>
        <taxon>Fungi incertae sedis</taxon>
        <taxon>Mucoromycota</taxon>
        <taxon>Mucoromycotina</taxon>
        <taxon>Mucoromycetes</taxon>
        <taxon>Mucorales</taxon>
        <taxon>Phycomycetaceae</taxon>
        <taxon>Phycomyces</taxon>
    </lineage>
</organism>
<proteinExistence type="predicted"/>
<reference evidence="2" key="1">
    <citation type="submission" date="2015-06" db="EMBL/GenBank/DDBJ databases">
        <title>Expansion of signal transduction pathways in fungi by whole-genome duplication.</title>
        <authorList>
            <consortium name="DOE Joint Genome Institute"/>
            <person name="Corrochano L.M."/>
            <person name="Kuo A."/>
            <person name="Marcet-Houben M."/>
            <person name="Polaino S."/>
            <person name="Salamov A."/>
            <person name="Villalobos J.M."/>
            <person name="Alvarez M.I."/>
            <person name="Avalos J."/>
            <person name="Benito E.P."/>
            <person name="Benoit I."/>
            <person name="Burger G."/>
            <person name="Camino L.P."/>
            <person name="Canovas D."/>
            <person name="Cerda-Olmedo E."/>
            <person name="Cheng J.-F."/>
            <person name="Dominguez A."/>
            <person name="Elias M."/>
            <person name="Eslava A.P."/>
            <person name="Glaser F."/>
            <person name="Grimwood J."/>
            <person name="Gutierrez G."/>
            <person name="Heitman J."/>
            <person name="Henrissat B."/>
            <person name="Iturriaga E.A."/>
            <person name="Lang B.F."/>
            <person name="Lavin J.L."/>
            <person name="Lee S."/>
            <person name="Li W."/>
            <person name="Lindquist E."/>
            <person name="Lopez-Garcia S."/>
            <person name="Luque E.M."/>
            <person name="Marcos A.T."/>
            <person name="Martin J."/>
            <person name="McCluskey K."/>
            <person name="Medina H.R."/>
            <person name="Miralles-Duran A."/>
            <person name="Miyazaki A."/>
            <person name="Munoz-Torres E."/>
            <person name="Oguiza J.A."/>
            <person name="Ohm R."/>
            <person name="Olmedo M."/>
            <person name="Orejas M."/>
            <person name="Ortiz-Castellanos L."/>
            <person name="Pisabarro A.G."/>
            <person name="Rodriguez-Romero J."/>
            <person name="Ruiz-Herrera J."/>
            <person name="Ruiz-Vazquez R."/>
            <person name="Sanz C."/>
            <person name="Schackwitz W."/>
            <person name="Schmutz J."/>
            <person name="Shahriari M."/>
            <person name="Shelest E."/>
            <person name="Silva-Franco F."/>
            <person name="Soanes D."/>
            <person name="Syed K."/>
            <person name="Tagua V.G."/>
            <person name="Talbot N.J."/>
            <person name="Thon M."/>
            <person name="De vries R.P."/>
            <person name="Wiebenga A."/>
            <person name="Yadav J.S."/>
            <person name="Braun E.L."/>
            <person name="Baker S."/>
            <person name="Garre V."/>
            <person name="Horwitz B."/>
            <person name="Torres-Martinez S."/>
            <person name="Idnurm A."/>
            <person name="Herrera-Estrella A."/>
            <person name="Gabaldon T."/>
            <person name="Grigoriev I.V."/>
        </authorList>
    </citation>
    <scope>NUCLEOTIDE SEQUENCE [LARGE SCALE GENOMIC DNA]</scope>
    <source>
        <strain evidence="2">NRRL 1555(-)</strain>
    </source>
</reference>
<keyword evidence="2" id="KW-1185">Reference proteome</keyword>
<dbReference type="VEuPathDB" id="FungiDB:PHYBLDRAFT_68274"/>
<evidence type="ECO:0000313" key="2">
    <source>
        <dbReference type="Proteomes" id="UP000077315"/>
    </source>
</evidence>
<protein>
    <submittedName>
        <fullName evidence="1">Uncharacterized protein</fullName>
    </submittedName>
</protein>
<dbReference type="RefSeq" id="XP_018285944.1">
    <property type="nucleotide sequence ID" value="XM_018441921.1"/>
</dbReference>
<dbReference type="InParanoid" id="A0A162NC43"/>
<dbReference type="EMBL" id="KV440997">
    <property type="protein sequence ID" value="OAD67904.1"/>
    <property type="molecule type" value="Genomic_DNA"/>
</dbReference>